<reference evidence="9 10" key="1">
    <citation type="submission" date="2019-05" db="EMBL/GenBank/DDBJ databases">
        <title>Draft genome sequence of Actinomadura geliboluensis A8036.</title>
        <authorList>
            <person name="Saricaoglu S."/>
            <person name="Isik K."/>
        </authorList>
    </citation>
    <scope>NUCLEOTIDE SEQUENCE [LARGE SCALE GENOMIC DNA]</scope>
    <source>
        <strain evidence="9 10">A8036</strain>
    </source>
</reference>
<dbReference type="GO" id="GO:0005886">
    <property type="term" value="C:plasma membrane"/>
    <property type="evidence" value="ECO:0007669"/>
    <property type="project" value="UniProtKB-SubCell"/>
</dbReference>
<keyword evidence="5" id="KW-0547">Nucleotide-binding</keyword>
<dbReference type="Gene3D" id="3.40.50.300">
    <property type="entry name" value="P-loop containing nucleotide triphosphate hydrolases"/>
    <property type="match status" value="2"/>
</dbReference>
<keyword evidence="10" id="KW-1185">Reference proteome</keyword>
<dbReference type="EMBL" id="VCKZ01000213">
    <property type="protein sequence ID" value="TMR34108.1"/>
    <property type="molecule type" value="Genomic_DNA"/>
</dbReference>
<dbReference type="InterPro" id="IPR050388">
    <property type="entry name" value="ABC_Ni/Peptide_Import"/>
</dbReference>
<evidence type="ECO:0000313" key="9">
    <source>
        <dbReference type="EMBL" id="TMR34108.1"/>
    </source>
</evidence>
<keyword evidence="6 9" id="KW-0067">ATP-binding</keyword>
<sequence>MRVRDLEVLLQRPGGPVAITTGVDLDVAPGEAVALVGESGSGKSLTTRAVLDLLPGGMRAAGRIGYGGRELAGLGGRRRHRLRGRELALVMQDPFTMLNPIERCGAQIVEPLRDGRGRRPPAAERRAEAVRRLAEVGIDDPAVADRYPFELSGGMRQRVAIAAAVAERPRLLIADEPTTALDVTTQKQILDLLGELRVRHSMGLVLITHDLRVAFSVCDRVHVMYAGTVLESARSRDLEERPRHPYTLGLLRAEPPADRRLDELAGIPGAVPAPGERPDGCPFAPRCDWRTDACESGLPPLLDLADGHAARCVRAGEIGDELAALRRAAVEEGAADGAAVDGEAVAPAAAPLAVLRDVRKVFPPPRRGGTATTALDGVTVQIAEGESVGLVGESGSGKTTIGRIAVGLERPGSGTVTVGGVTVGARMAKADLARLRGIAQMAFQDPYSSLNPALTIGRTLREAARLGGGRGGAAPPAAELLELVGLPAHYARRRPAGLSGGERQRVAIARALARRPRLLVCDEVVSALDVSVQAQILTLLRDLRAELGLAYLFITHDLAVVRQITDRVYVLRKGEVVESGPTASVLDDPRRPYTRELIASIPHRGPADPGGADDPC</sequence>
<evidence type="ECO:0000256" key="7">
    <source>
        <dbReference type="ARBA" id="ARBA00023136"/>
    </source>
</evidence>
<dbReference type="InterPro" id="IPR027417">
    <property type="entry name" value="P-loop_NTPase"/>
</dbReference>
<dbReference type="GO" id="GO:0016887">
    <property type="term" value="F:ATP hydrolysis activity"/>
    <property type="evidence" value="ECO:0007669"/>
    <property type="project" value="InterPro"/>
</dbReference>
<evidence type="ECO:0000256" key="5">
    <source>
        <dbReference type="ARBA" id="ARBA00022741"/>
    </source>
</evidence>
<evidence type="ECO:0000313" key="10">
    <source>
        <dbReference type="Proteomes" id="UP000305238"/>
    </source>
</evidence>
<proteinExistence type="inferred from homology"/>
<dbReference type="PANTHER" id="PTHR43297:SF2">
    <property type="entry name" value="DIPEPTIDE TRANSPORT ATP-BINDING PROTEIN DPPD"/>
    <property type="match status" value="1"/>
</dbReference>
<feature type="domain" description="ABC transporter" evidence="8">
    <location>
        <begin position="1"/>
        <end position="251"/>
    </location>
</feature>
<evidence type="ECO:0000259" key="8">
    <source>
        <dbReference type="PROSITE" id="PS50893"/>
    </source>
</evidence>
<evidence type="ECO:0000256" key="1">
    <source>
        <dbReference type="ARBA" id="ARBA00004202"/>
    </source>
</evidence>
<gene>
    <name evidence="9" type="ORF">ETD96_25925</name>
</gene>
<keyword evidence="3" id="KW-0813">Transport</keyword>
<dbReference type="InterPro" id="IPR017871">
    <property type="entry name" value="ABC_transporter-like_CS"/>
</dbReference>
<dbReference type="Pfam" id="PF00005">
    <property type="entry name" value="ABC_tran"/>
    <property type="match status" value="2"/>
</dbReference>
<dbReference type="NCBIfam" id="NF008453">
    <property type="entry name" value="PRK11308.1"/>
    <property type="match status" value="2"/>
</dbReference>
<protein>
    <submittedName>
        <fullName evidence="9">ABC transporter ATP-binding protein</fullName>
    </submittedName>
</protein>
<dbReference type="SUPFAM" id="SSF52540">
    <property type="entry name" value="P-loop containing nucleoside triphosphate hydrolases"/>
    <property type="match status" value="2"/>
</dbReference>
<keyword evidence="7" id="KW-0472">Membrane</keyword>
<dbReference type="OrthoDB" id="2986442at2"/>
<dbReference type="PROSITE" id="PS00211">
    <property type="entry name" value="ABC_TRANSPORTER_1"/>
    <property type="match status" value="2"/>
</dbReference>
<dbReference type="InterPro" id="IPR003439">
    <property type="entry name" value="ABC_transporter-like_ATP-bd"/>
</dbReference>
<dbReference type="NCBIfam" id="TIGR01727">
    <property type="entry name" value="oligo_HPY"/>
    <property type="match status" value="1"/>
</dbReference>
<evidence type="ECO:0000256" key="4">
    <source>
        <dbReference type="ARBA" id="ARBA00022475"/>
    </source>
</evidence>
<evidence type="ECO:0000256" key="6">
    <source>
        <dbReference type="ARBA" id="ARBA00022840"/>
    </source>
</evidence>
<comment type="similarity">
    <text evidence="2">Belongs to the ABC transporter superfamily.</text>
</comment>
<dbReference type="GO" id="GO:0015833">
    <property type="term" value="P:peptide transport"/>
    <property type="evidence" value="ECO:0007669"/>
    <property type="project" value="InterPro"/>
</dbReference>
<comment type="subcellular location">
    <subcellularLocation>
        <location evidence="1">Cell membrane</location>
        <topology evidence="1">Peripheral membrane protein</topology>
    </subcellularLocation>
</comment>
<dbReference type="GO" id="GO:0005524">
    <property type="term" value="F:ATP binding"/>
    <property type="evidence" value="ECO:0007669"/>
    <property type="project" value="UniProtKB-KW"/>
</dbReference>
<accession>A0A5S4GMD4</accession>
<keyword evidence="4" id="KW-1003">Cell membrane</keyword>
<dbReference type="AlphaFoldDB" id="A0A5S4GMD4"/>
<dbReference type="PROSITE" id="PS50893">
    <property type="entry name" value="ABC_TRANSPORTER_2"/>
    <property type="match status" value="2"/>
</dbReference>
<dbReference type="Pfam" id="PF08352">
    <property type="entry name" value="oligo_HPY"/>
    <property type="match status" value="2"/>
</dbReference>
<evidence type="ECO:0000256" key="3">
    <source>
        <dbReference type="ARBA" id="ARBA00022448"/>
    </source>
</evidence>
<dbReference type="CDD" id="cd03257">
    <property type="entry name" value="ABC_NikE_OppD_transporters"/>
    <property type="match status" value="2"/>
</dbReference>
<name>A0A5S4GMD4_9ACTN</name>
<dbReference type="InterPro" id="IPR013563">
    <property type="entry name" value="Oligopep_ABC_C"/>
</dbReference>
<organism evidence="9 10">
    <name type="scientific">Actinomadura geliboluensis</name>
    <dbReference type="NCBI Taxonomy" id="882440"/>
    <lineage>
        <taxon>Bacteria</taxon>
        <taxon>Bacillati</taxon>
        <taxon>Actinomycetota</taxon>
        <taxon>Actinomycetes</taxon>
        <taxon>Streptosporangiales</taxon>
        <taxon>Thermomonosporaceae</taxon>
        <taxon>Actinomadura</taxon>
    </lineage>
</organism>
<evidence type="ECO:0000256" key="2">
    <source>
        <dbReference type="ARBA" id="ARBA00005417"/>
    </source>
</evidence>
<dbReference type="PANTHER" id="PTHR43297">
    <property type="entry name" value="OLIGOPEPTIDE TRANSPORT ATP-BINDING PROTEIN APPD"/>
    <property type="match status" value="1"/>
</dbReference>
<dbReference type="SMART" id="SM00382">
    <property type="entry name" value="AAA"/>
    <property type="match status" value="2"/>
</dbReference>
<feature type="domain" description="ABC transporter" evidence="8">
    <location>
        <begin position="353"/>
        <end position="598"/>
    </location>
</feature>
<dbReference type="Proteomes" id="UP000305238">
    <property type="component" value="Unassembled WGS sequence"/>
</dbReference>
<dbReference type="InterPro" id="IPR003593">
    <property type="entry name" value="AAA+_ATPase"/>
</dbReference>
<comment type="caution">
    <text evidence="9">The sequence shown here is derived from an EMBL/GenBank/DDBJ whole genome shotgun (WGS) entry which is preliminary data.</text>
</comment>